<name>A0A5B7I673_PORTR</name>
<accession>A0A5B7I673</accession>
<dbReference type="AlphaFoldDB" id="A0A5B7I673"/>
<dbReference type="EMBL" id="VSRR010043195">
    <property type="protein sequence ID" value="MPC76368.1"/>
    <property type="molecule type" value="Genomic_DNA"/>
</dbReference>
<reference evidence="1 2" key="1">
    <citation type="submission" date="2019-05" db="EMBL/GenBank/DDBJ databases">
        <title>Another draft genome of Portunus trituberculatus and its Hox gene families provides insights of decapod evolution.</title>
        <authorList>
            <person name="Jeong J.-H."/>
            <person name="Song I."/>
            <person name="Kim S."/>
            <person name="Choi T."/>
            <person name="Kim D."/>
            <person name="Ryu S."/>
            <person name="Kim W."/>
        </authorList>
    </citation>
    <scope>NUCLEOTIDE SEQUENCE [LARGE SCALE GENOMIC DNA]</scope>
    <source>
        <tissue evidence="1">Muscle</tissue>
    </source>
</reference>
<proteinExistence type="predicted"/>
<protein>
    <submittedName>
        <fullName evidence="1">Uncharacterized protein</fullName>
    </submittedName>
</protein>
<sequence>MYMETCHASEEIKITIRKRSHITSVTLEDDSGERTKLF</sequence>
<organism evidence="1 2">
    <name type="scientific">Portunus trituberculatus</name>
    <name type="common">Swimming crab</name>
    <name type="synonym">Neptunus trituberculatus</name>
    <dbReference type="NCBI Taxonomy" id="210409"/>
    <lineage>
        <taxon>Eukaryota</taxon>
        <taxon>Metazoa</taxon>
        <taxon>Ecdysozoa</taxon>
        <taxon>Arthropoda</taxon>
        <taxon>Crustacea</taxon>
        <taxon>Multicrustacea</taxon>
        <taxon>Malacostraca</taxon>
        <taxon>Eumalacostraca</taxon>
        <taxon>Eucarida</taxon>
        <taxon>Decapoda</taxon>
        <taxon>Pleocyemata</taxon>
        <taxon>Brachyura</taxon>
        <taxon>Eubrachyura</taxon>
        <taxon>Portunoidea</taxon>
        <taxon>Portunidae</taxon>
        <taxon>Portuninae</taxon>
        <taxon>Portunus</taxon>
    </lineage>
</organism>
<comment type="caution">
    <text evidence="1">The sequence shown here is derived from an EMBL/GenBank/DDBJ whole genome shotgun (WGS) entry which is preliminary data.</text>
</comment>
<evidence type="ECO:0000313" key="2">
    <source>
        <dbReference type="Proteomes" id="UP000324222"/>
    </source>
</evidence>
<evidence type="ECO:0000313" key="1">
    <source>
        <dbReference type="EMBL" id="MPC76368.1"/>
    </source>
</evidence>
<dbReference type="Proteomes" id="UP000324222">
    <property type="component" value="Unassembled WGS sequence"/>
</dbReference>
<keyword evidence="2" id="KW-1185">Reference proteome</keyword>
<gene>
    <name evidence="1" type="ORF">E2C01_070778</name>
</gene>